<name>A0A1E3BLK3_ASPCR</name>
<sequence>MAPRIGNVILPTVSIQPTQQPLPQRRQTILYHHSQITTDSDALQFEAAASRQLKLHDGTSNDTQSPEENLLITSPYNSPTHLLDLTTLDTANQLFAKALTIFTTIRPDYAIAPYLESFNWAAVFSFLRELSQAEGYHFPRTSFYVVAFRSRLFPDADGDRLGLLDEHSHREATESGGLLKYWYGRKDGEHRNLATCLWRSREDARNGGTGPWHQKARAAGREMYEKIEFTTMELVVEDDVSGWEMRDWS</sequence>
<accession>A0A1E3BLK3</accession>
<dbReference type="OrthoDB" id="2140489at2759"/>
<protein>
    <submittedName>
        <fullName evidence="1">Uncharacterized protein</fullName>
    </submittedName>
</protein>
<proteinExistence type="predicted"/>
<dbReference type="PANTHER" id="PTHR36986:SF1">
    <property type="entry name" value="UPF0643 PROTEIN PB2B2.08"/>
    <property type="match status" value="1"/>
</dbReference>
<evidence type="ECO:0000313" key="2">
    <source>
        <dbReference type="Proteomes" id="UP000094569"/>
    </source>
</evidence>
<evidence type="ECO:0000313" key="1">
    <source>
        <dbReference type="EMBL" id="ODM21834.1"/>
    </source>
</evidence>
<gene>
    <name evidence="1" type="ORF">SI65_02678</name>
</gene>
<dbReference type="InterPro" id="IPR011008">
    <property type="entry name" value="Dimeric_a/b-barrel"/>
</dbReference>
<comment type="caution">
    <text evidence="1">The sequence shown here is derived from an EMBL/GenBank/DDBJ whole genome shotgun (WGS) entry which is preliminary data.</text>
</comment>
<dbReference type="EMBL" id="JXNT01000002">
    <property type="protein sequence ID" value="ODM21834.1"/>
    <property type="molecule type" value="Genomic_DNA"/>
</dbReference>
<dbReference type="Proteomes" id="UP000094569">
    <property type="component" value="Unassembled WGS sequence"/>
</dbReference>
<reference evidence="1 2" key="1">
    <citation type="journal article" date="2016" name="BMC Genomics">
        <title>Comparative genomic and transcriptomic analyses of the Fuzhuan brick tea-fermentation fungus Aspergillus cristatus.</title>
        <authorList>
            <person name="Ge Y."/>
            <person name="Wang Y."/>
            <person name="Liu Y."/>
            <person name="Tan Y."/>
            <person name="Ren X."/>
            <person name="Zhang X."/>
            <person name="Hyde K.D."/>
            <person name="Liu Y."/>
            <person name="Liu Z."/>
        </authorList>
    </citation>
    <scope>NUCLEOTIDE SEQUENCE [LARGE SCALE GENOMIC DNA]</scope>
    <source>
        <strain evidence="1 2">GZAAS20.1005</strain>
    </source>
</reference>
<keyword evidence="2" id="KW-1185">Reference proteome</keyword>
<dbReference type="AlphaFoldDB" id="A0A1E3BLK3"/>
<dbReference type="VEuPathDB" id="FungiDB:SI65_02678"/>
<dbReference type="SUPFAM" id="SSF54909">
    <property type="entry name" value="Dimeric alpha+beta barrel"/>
    <property type="match status" value="1"/>
</dbReference>
<organism evidence="1 2">
    <name type="scientific">Aspergillus cristatus</name>
    <name type="common">Chinese Fuzhuan brick tea-fermentation fungus</name>
    <name type="synonym">Eurotium cristatum</name>
    <dbReference type="NCBI Taxonomy" id="573508"/>
    <lineage>
        <taxon>Eukaryota</taxon>
        <taxon>Fungi</taxon>
        <taxon>Dikarya</taxon>
        <taxon>Ascomycota</taxon>
        <taxon>Pezizomycotina</taxon>
        <taxon>Eurotiomycetes</taxon>
        <taxon>Eurotiomycetidae</taxon>
        <taxon>Eurotiales</taxon>
        <taxon>Aspergillaceae</taxon>
        <taxon>Aspergillus</taxon>
        <taxon>Aspergillus subgen. Aspergillus</taxon>
    </lineage>
</organism>
<dbReference type="PANTHER" id="PTHR36986">
    <property type="entry name" value="UPF0643 PROTEIN PB2B2.08"/>
    <property type="match status" value="1"/>
</dbReference>